<accession>A0AAD7C7V7</accession>
<dbReference type="InterPro" id="IPR051035">
    <property type="entry name" value="Mito_inheritance_9"/>
</dbReference>
<dbReference type="PANTHER" id="PTHR36091">
    <property type="entry name" value="ALTERED INHERITANCE OF MITOCHONDRIA PROTEIN 9, MITOCHONDRIAL"/>
    <property type="match status" value="1"/>
</dbReference>
<sequence>MKSCVRQLAPARFAAVRGFQVRRSFATASIQPYTTPRPPIGVPESDESLFSYTSGRWLYNESQQMAQRYTKFNVAALNRVISTVCDGASVVCMEKKEGVFNKSFIVTLTNGRSVVARIKNPVAGPEHLCTASGVATMDFTRNILGVPVPKVLAWSSQAATNGVGAEFIIMECAPGVQLSTVWSKLGARERKNVVNSVISVEQRLLEVQFSHYGSLYYKSDIPNAWQAPQLFADRSREDTATAKFCIGPSADRTFHEDERADMALDRGPWTDAGDYLRAAALREEAWIASHARPHMHDDPFRAVDEKALSSIIWHPDLNMGNIFVSPEDGYKVVSIIDWQGAWAGPAFLQMDTPAFVQYTGPGASLIPSGLSFPELPNTYEEMSPEQQAVAQRQHKDKMLQKLYEIKQLLPYHAGLGSRRSTLTLPVRSAGRTWKDGILPLQLALLNVAAQWPSLSTPDTPCPLRITRADAEGLAAETRAVRAVACILDDLRHTFGMRLYGWVSSADYGKTRRLLEGTMSVIDDGLRREMDDVLPGGWWPFKDTV</sequence>
<comment type="subcellular location">
    <subcellularLocation>
        <location evidence="1">Mitochondrion</location>
    </subcellularLocation>
</comment>
<evidence type="ECO:0000313" key="8">
    <source>
        <dbReference type="Proteomes" id="UP001221142"/>
    </source>
</evidence>
<comment type="caution">
    <text evidence="7">The sequence shown here is derived from an EMBL/GenBank/DDBJ whole genome shotgun (WGS) entry which is preliminary data.</text>
</comment>
<dbReference type="AlphaFoldDB" id="A0AAD7C7V7"/>
<evidence type="ECO:0000256" key="5">
    <source>
        <dbReference type="ARBA" id="ARBA00023128"/>
    </source>
</evidence>
<reference evidence="7" key="1">
    <citation type="submission" date="2023-03" db="EMBL/GenBank/DDBJ databases">
        <title>Massive genome expansion in bonnet fungi (Mycena s.s.) driven by repeated elements and novel gene families across ecological guilds.</title>
        <authorList>
            <consortium name="Lawrence Berkeley National Laboratory"/>
            <person name="Harder C.B."/>
            <person name="Miyauchi S."/>
            <person name="Viragh M."/>
            <person name="Kuo A."/>
            <person name="Thoen E."/>
            <person name="Andreopoulos B."/>
            <person name="Lu D."/>
            <person name="Skrede I."/>
            <person name="Drula E."/>
            <person name="Henrissat B."/>
            <person name="Morin E."/>
            <person name="Kohler A."/>
            <person name="Barry K."/>
            <person name="LaButti K."/>
            <person name="Morin E."/>
            <person name="Salamov A."/>
            <person name="Lipzen A."/>
            <person name="Mereny Z."/>
            <person name="Hegedus B."/>
            <person name="Baldrian P."/>
            <person name="Stursova M."/>
            <person name="Weitz H."/>
            <person name="Taylor A."/>
            <person name="Grigoriev I.V."/>
            <person name="Nagy L.G."/>
            <person name="Martin F."/>
            <person name="Kauserud H."/>
        </authorList>
    </citation>
    <scope>NUCLEOTIDE SEQUENCE</scope>
    <source>
        <strain evidence="7">9284</strain>
    </source>
</reference>
<organism evidence="7 8">
    <name type="scientific">Roridomyces roridus</name>
    <dbReference type="NCBI Taxonomy" id="1738132"/>
    <lineage>
        <taxon>Eukaryota</taxon>
        <taxon>Fungi</taxon>
        <taxon>Dikarya</taxon>
        <taxon>Basidiomycota</taxon>
        <taxon>Agaricomycotina</taxon>
        <taxon>Agaricomycetes</taxon>
        <taxon>Agaricomycetidae</taxon>
        <taxon>Agaricales</taxon>
        <taxon>Marasmiineae</taxon>
        <taxon>Mycenaceae</taxon>
        <taxon>Roridomyces</taxon>
    </lineage>
</organism>
<dbReference type="PANTHER" id="PTHR36091:SF1">
    <property type="entry name" value="ALTERED INHERITANCE OF MITOCHONDRIA PROTEIN 9, MITOCHONDRIAL"/>
    <property type="match status" value="1"/>
</dbReference>
<evidence type="ECO:0000313" key="7">
    <source>
        <dbReference type="EMBL" id="KAJ7641411.1"/>
    </source>
</evidence>
<keyword evidence="7" id="KW-0808">Transferase</keyword>
<keyword evidence="4" id="KW-0809">Transit peptide</keyword>
<dbReference type="EMBL" id="JARKIF010000004">
    <property type="protein sequence ID" value="KAJ7641411.1"/>
    <property type="molecule type" value="Genomic_DNA"/>
</dbReference>
<gene>
    <name evidence="7" type="ORF">FB45DRAFT_988158</name>
</gene>
<evidence type="ECO:0000256" key="3">
    <source>
        <dbReference type="ARBA" id="ARBA00016197"/>
    </source>
</evidence>
<dbReference type="SUPFAM" id="SSF56112">
    <property type="entry name" value="Protein kinase-like (PK-like)"/>
    <property type="match status" value="1"/>
</dbReference>
<dbReference type="Proteomes" id="UP001221142">
    <property type="component" value="Unassembled WGS sequence"/>
</dbReference>
<keyword evidence="7" id="KW-0418">Kinase</keyword>
<dbReference type="GO" id="GO:0016301">
    <property type="term" value="F:kinase activity"/>
    <property type="evidence" value="ECO:0007669"/>
    <property type="project" value="UniProtKB-KW"/>
</dbReference>
<name>A0AAD7C7V7_9AGAR</name>
<evidence type="ECO:0000256" key="4">
    <source>
        <dbReference type="ARBA" id="ARBA00022946"/>
    </source>
</evidence>
<dbReference type="InterPro" id="IPR011009">
    <property type="entry name" value="Kinase-like_dom_sf"/>
</dbReference>
<evidence type="ECO:0000256" key="6">
    <source>
        <dbReference type="ARBA" id="ARBA00031849"/>
    </source>
</evidence>
<keyword evidence="5" id="KW-0496">Mitochondrion</keyword>
<proteinExistence type="inferred from homology"/>
<evidence type="ECO:0000256" key="2">
    <source>
        <dbReference type="ARBA" id="ARBA00005543"/>
    </source>
</evidence>
<comment type="similarity">
    <text evidence="2">Belongs to the AIM9 family.</text>
</comment>
<dbReference type="GO" id="GO:0005739">
    <property type="term" value="C:mitochondrion"/>
    <property type="evidence" value="ECO:0007669"/>
    <property type="project" value="UniProtKB-SubCell"/>
</dbReference>
<evidence type="ECO:0000256" key="1">
    <source>
        <dbReference type="ARBA" id="ARBA00004173"/>
    </source>
</evidence>
<keyword evidence="8" id="KW-1185">Reference proteome</keyword>
<protein>
    <recommendedName>
        <fullName evidence="3">Altered inheritance of mitochondria protein 9, mitochondrial</fullName>
    </recommendedName>
    <alternativeName>
        <fullName evidence="6">Found in mitochondrial proteome protein 29</fullName>
    </alternativeName>
</protein>